<gene>
    <name evidence="1" type="ORF">BLA29_007018</name>
</gene>
<protein>
    <submittedName>
        <fullName evidence="1">Uncharacterized protein</fullName>
    </submittedName>
</protein>
<dbReference type="AlphaFoldDB" id="A0A1Y3AMY8"/>
<evidence type="ECO:0000313" key="2">
    <source>
        <dbReference type="Proteomes" id="UP000194236"/>
    </source>
</evidence>
<organism evidence="1 2">
    <name type="scientific">Euroglyphus maynei</name>
    <name type="common">Mayne's house dust mite</name>
    <dbReference type="NCBI Taxonomy" id="6958"/>
    <lineage>
        <taxon>Eukaryota</taxon>
        <taxon>Metazoa</taxon>
        <taxon>Ecdysozoa</taxon>
        <taxon>Arthropoda</taxon>
        <taxon>Chelicerata</taxon>
        <taxon>Arachnida</taxon>
        <taxon>Acari</taxon>
        <taxon>Acariformes</taxon>
        <taxon>Sarcoptiformes</taxon>
        <taxon>Astigmata</taxon>
        <taxon>Psoroptidia</taxon>
        <taxon>Analgoidea</taxon>
        <taxon>Pyroglyphidae</taxon>
        <taxon>Pyroglyphinae</taxon>
        <taxon>Euroglyphus</taxon>
    </lineage>
</organism>
<reference evidence="1 2" key="1">
    <citation type="submission" date="2017-03" db="EMBL/GenBank/DDBJ databases">
        <title>Genome Survey of Euroglyphus maynei.</title>
        <authorList>
            <person name="Arlian L.G."/>
            <person name="Morgan M.S."/>
            <person name="Rider S.D."/>
        </authorList>
    </citation>
    <scope>NUCLEOTIDE SEQUENCE [LARGE SCALE GENOMIC DNA]</scope>
    <source>
        <strain evidence="1">Arlian Lab</strain>
        <tissue evidence="1">Whole body</tissue>
    </source>
</reference>
<proteinExistence type="predicted"/>
<dbReference type="OrthoDB" id="6525909at2759"/>
<dbReference type="Proteomes" id="UP000194236">
    <property type="component" value="Unassembled WGS sequence"/>
</dbReference>
<accession>A0A1Y3AMY8</accession>
<keyword evidence="2" id="KW-1185">Reference proteome</keyword>
<dbReference type="EMBL" id="MUJZ01071236">
    <property type="protein sequence ID" value="OTF69298.1"/>
    <property type="molecule type" value="Genomic_DNA"/>
</dbReference>
<sequence length="166" mass="19757">MHCSRLLSKIYSICLGFTEDKWIKYRYMIAVGSKILDVYIVDMVARSETFSSDHGKMFLTNLDPFSFCILRNNVTMSELYRKFLENYGKIIDNHVVHQYKWSIIHRQMMAVFTATDENKMDFETAILNELLNRIIKSHEQYDDDTFKLIVRVTEEMCNHYNNIDNI</sequence>
<evidence type="ECO:0000313" key="1">
    <source>
        <dbReference type="EMBL" id="OTF69298.1"/>
    </source>
</evidence>
<feature type="non-terminal residue" evidence="1">
    <location>
        <position position="166"/>
    </location>
</feature>
<comment type="caution">
    <text evidence="1">The sequence shown here is derived from an EMBL/GenBank/DDBJ whole genome shotgun (WGS) entry which is preliminary data.</text>
</comment>
<name>A0A1Y3AMY8_EURMA</name>